<dbReference type="InterPro" id="IPR008681">
    <property type="entry name" value="Neg-reg_MecA"/>
</dbReference>
<protein>
    <submittedName>
        <fullName evidence="3">Adapter protein MecA 1/2</fullName>
    </submittedName>
</protein>
<dbReference type="PANTHER" id="PTHR39161:SF1">
    <property type="entry name" value="ADAPTER PROTEIN MECA 1"/>
    <property type="match status" value="1"/>
</dbReference>
<name>A0A1T4N7N2_9FIRM</name>
<keyword evidence="4" id="KW-1185">Reference proteome</keyword>
<sequence length="292" mass="33027">MKIEKINDNQIRCILNREDLAEKNIRLAELAYGTDKARQLFQEMIKQASEELDFEIDESPLMIEAIPTNKDTLILIVTKVDNPDELDSRFSRFTHLSQGDDLDDLEDTDLSSDDQILSSDDEDGIQNNNDKLDNLQQSMKEKFSDIISGITSALGNIAENVVKNDSVSFDTPDAHVKADVTITASPGNKNRPPAESPYNVYMFKDLSSVIAAANEISSLYFSDNTLYKDENSGFYFLYATSNANTATSFEEVEKKLLKYSLKCRTTYASISFYNEHFKIIRRKNAMQLMATI</sequence>
<proteinExistence type="inferred from homology"/>
<comment type="similarity">
    <text evidence="1">Belongs to the MecA family.</text>
</comment>
<dbReference type="PANTHER" id="PTHR39161">
    <property type="entry name" value="ADAPTER PROTEIN MECA"/>
    <property type="match status" value="1"/>
</dbReference>
<evidence type="ECO:0000313" key="3">
    <source>
        <dbReference type="EMBL" id="SJZ75211.1"/>
    </source>
</evidence>
<dbReference type="OrthoDB" id="2085234at2"/>
<reference evidence="3 4" key="1">
    <citation type="submission" date="2017-02" db="EMBL/GenBank/DDBJ databases">
        <authorList>
            <person name="Peterson S.W."/>
        </authorList>
    </citation>
    <scope>NUCLEOTIDE SEQUENCE [LARGE SCALE GENOMIC DNA]</scope>
    <source>
        <strain evidence="3 4">ATCC 17233</strain>
    </source>
</reference>
<dbReference type="Pfam" id="PF05389">
    <property type="entry name" value="MecA"/>
    <property type="match status" value="1"/>
</dbReference>
<dbReference type="Proteomes" id="UP000189857">
    <property type="component" value="Unassembled WGS sequence"/>
</dbReference>
<dbReference type="Gene3D" id="3.30.70.1950">
    <property type="match status" value="1"/>
</dbReference>
<dbReference type="EMBL" id="FUXA01000008">
    <property type="protein sequence ID" value="SJZ75211.1"/>
    <property type="molecule type" value="Genomic_DNA"/>
</dbReference>
<accession>A0A1T4N7N2</accession>
<feature type="compositionally biased region" description="Acidic residues" evidence="2">
    <location>
        <begin position="101"/>
        <end position="112"/>
    </location>
</feature>
<evidence type="ECO:0000256" key="1">
    <source>
        <dbReference type="ARBA" id="ARBA00005397"/>
    </source>
</evidence>
<organism evidence="3 4">
    <name type="scientific">Eubacterium ruminantium</name>
    <dbReference type="NCBI Taxonomy" id="42322"/>
    <lineage>
        <taxon>Bacteria</taxon>
        <taxon>Bacillati</taxon>
        <taxon>Bacillota</taxon>
        <taxon>Clostridia</taxon>
        <taxon>Eubacteriales</taxon>
        <taxon>Eubacteriaceae</taxon>
        <taxon>Eubacterium</taxon>
    </lineage>
</organism>
<dbReference type="AlphaFoldDB" id="A0A1T4N7N2"/>
<feature type="region of interest" description="Disordered" evidence="2">
    <location>
        <begin position="101"/>
        <end position="129"/>
    </location>
</feature>
<dbReference type="RefSeq" id="WP_078787347.1">
    <property type="nucleotide sequence ID" value="NZ_FMTO01000007.1"/>
</dbReference>
<dbReference type="InterPro" id="IPR038471">
    <property type="entry name" value="MecA_C_sf"/>
</dbReference>
<evidence type="ECO:0000256" key="2">
    <source>
        <dbReference type="SAM" id="MobiDB-lite"/>
    </source>
</evidence>
<evidence type="ECO:0000313" key="4">
    <source>
        <dbReference type="Proteomes" id="UP000189857"/>
    </source>
</evidence>
<gene>
    <name evidence="3" type="ORF">SAMN02745110_01512</name>
</gene>